<feature type="compositionally biased region" description="Polar residues" evidence="1">
    <location>
        <begin position="1501"/>
        <end position="1520"/>
    </location>
</feature>
<feature type="compositionally biased region" description="Polar residues" evidence="1">
    <location>
        <begin position="462"/>
        <end position="485"/>
    </location>
</feature>
<feature type="compositionally biased region" description="Low complexity" evidence="1">
    <location>
        <begin position="716"/>
        <end position="747"/>
    </location>
</feature>
<dbReference type="KEGG" id="ldo:LDBPK_261820"/>
<name>E9BIJ4_LEIDO</name>
<feature type="compositionally biased region" description="Low complexity" evidence="1">
    <location>
        <begin position="248"/>
        <end position="268"/>
    </location>
</feature>
<feature type="compositionally biased region" description="Low complexity" evidence="1">
    <location>
        <begin position="1671"/>
        <end position="1684"/>
    </location>
</feature>
<feature type="compositionally biased region" description="Low complexity" evidence="1">
    <location>
        <begin position="810"/>
        <end position="822"/>
    </location>
</feature>
<protein>
    <submittedName>
        <fullName evidence="2">Uncharacterized protein</fullName>
    </submittedName>
</protein>
<feature type="region of interest" description="Disordered" evidence="1">
    <location>
        <begin position="1"/>
        <end position="103"/>
    </location>
</feature>
<feature type="compositionally biased region" description="Polar residues" evidence="1">
    <location>
        <begin position="1035"/>
        <end position="1050"/>
    </location>
</feature>
<feature type="region of interest" description="Disordered" evidence="1">
    <location>
        <begin position="2230"/>
        <end position="2306"/>
    </location>
</feature>
<feature type="compositionally biased region" description="Polar residues" evidence="1">
    <location>
        <begin position="1535"/>
        <end position="1550"/>
    </location>
</feature>
<feature type="compositionally biased region" description="Gly residues" evidence="1">
    <location>
        <begin position="507"/>
        <end position="517"/>
    </location>
</feature>
<feature type="compositionally biased region" description="Polar residues" evidence="1">
    <location>
        <begin position="2005"/>
        <end position="2017"/>
    </location>
</feature>
<dbReference type="EMBL" id="FR799613">
    <property type="protein sequence ID" value="CBZ35070.1"/>
    <property type="molecule type" value="Genomic_DNA"/>
</dbReference>
<feature type="region of interest" description="Disordered" evidence="1">
    <location>
        <begin position="1661"/>
        <end position="1720"/>
    </location>
</feature>
<feature type="compositionally biased region" description="Low complexity" evidence="1">
    <location>
        <begin position="2238"/>
        <end position="2278"/>
    </location>
</feature>
<dbReference type="RefSeq" id="XP_003861768.1">
    <property type="nucleotide sequence ID" value="XM_003861720.1"/>
</dbReference>
<feature type="compositionally biased region" description="Gly residues" evidence="1">
    <location>
        <begin position="1698"/>
        <end position="1713"/>
    </location>
</feature>
<feature type="region of interest" description="Disordered" evidence="1">
    <location>
        <begin position="195"/>
        <end position="408"/>
    </location>
</feature>
<feature type="region of interest" description="Disordered" evidence="1">
    <location>
        <begin position="1812"/>
        <end position="1850"/>
    </location>
</feature>
<feature type="compositionally biased region" description="Low complexity" evidence="1">
    <location>
        <begin position="666"/>
        <end position="675"/>
    </location>
</feature>
<dbReference type="VEuPathDB" id="TriTrypDB:LdBPK_261820.1"/>
<feature type="compositionally biased region" description="Polar residues" evidence="1">
    <location>
        <begin position="876"/>
        <end position="887"/>
    </location>
</feature>
<feature type="compositionally biased region" description="Low complexity" evidence="1">
    <location>
        <begin position="211"/>
        <end position="230"/>
    </location>
</feature>
<feature type="compositionally biased region" description="Acidic residues" evidence="1">
    <location>
        <begin position="1197"/>
        <end position="1213"/>
    </location>
</feature>
<reference evidence="3" key="2">
    <citation type="submission" date="2011-02" db="EMBL/GenBank/DDBJ databases">
        <title>Whole genome sequencing of Leishmania donovani clinical lines reveals dynamic variation related to drug resistance.</title>
        <authorList>
            <person name="Downing T."/>
            <person name="Imamura H."/>
            <person name="Sanders M."/>
            <person name="Decuypere S."/>
            <person name="Hertz-Fowler C."/>
            <person name="Clark T.G."/>
            <person name="Rijal S."/>
            <person name="Sundar S."/>
            <person name="Quail M.A."/>
            <person name="De Doncker S."/>
            <person name="Maes I."/>
            <person name="Vanaerschot M."/>
            <person name="Stark O."/>
            <person name="Schonian G."/>
            <person name="Dujardin J.C."/>
            <person name="Berriman M."/>
        </authorList>
    </citation>
    <scope>NUCLEOTIDE SEQUENCE [LARGE SCALE GENOMIC DNA]</scope>
    <source>
        <strain evidence="3">BPK282A1</strain>
    </source>
</reference>
<dbReference type="Pfam" id="PF05623">
    <property type="entry name" value="DUF789"/>
    <property type="match status" value="1"/>
</dbReference>
<evidence type="ECO:0000256" key="1">
    <source>
        <dbReference type="SAM" id="MobiDB-lite"/>
    </source>
</evidence>
<feature type="compositionally biased region" description="Basic and acidic residues" evidence="1">
    <location>
        <begin position="948"/>
        <end position="960"/>
    </location>
</feature>
<feature type="compositionally biased region" description="Basic residues" evidence="1">
    <location>
        <begin position="1267"/>
        <end position="1284"/>
    </location>
</feature>
<feature type="compositionally biased region" description="Polar residues" evidence="1">
    <location>
        <begin position="762"/>
        <end position="773"/>
    </location>
</feature>
<organism evidence="2 3">
    <name type="scientific">Leishmania donovani</name>
    <dbReference type="NCBI Taxonomy" id="5661"/>
    <lineage>
        <taxon>Eukaryota</taxon>
        <taxon>Discoba</taxon>
        <taxon>Euglenozoa</taxon>
        <taxon>Kinetoplastea</taxon>
        <taxon>Metakinetoplastina</taxon>
        <taxon>Trypanosomatida</taxon>
        <taxon>Trypanosomatidae</taxon>
        <taxon>Leishmaniinae</taxon>
        <taxon>Leishmania</taxon>
    </lineage>
</organism>
<feature type="compositionally biased region" description="Polar residues" evidence="1">
    <location>
        <begin position="1286"/>
        <end position="1296"/>
    </location>
</feature>
<feature type="compositionally biased region" description="Pro residues" evidence="1">
    <location>
        <begin position="269"/>
        <end position="281"/>
    </location>
</feature>
<evidence type="ECO:0000313" key="2">
    <source>
        <dbReference type="EMBL" id="CBZ35070.1"/>
    </source>
</evidence>
<dbReference type="InterPro" id="IPR008507">
    <property type="entry name" value="DUF789"/>
</dbReference>
<feature type="region of interest" description="Disordered" evidence="1">
    <location>
        <begin position="1996"/>
        <end position="2027"/>
    </location>
</feature>
<feature type="region of interest" description="Disordered" evidence="1">
    <location>
        <begin position="1152"/>
        <end position="1296"/>
    </location>
</feature>
<feature type="compositionally biased region" description="Low complexity" evidence="1">
    <location>
        <begin position="282"/>
        <end position="300"/>
    </location>
</feature>
<feature type="region of interest" description="Disordered" evidence="1">
    <location>
        <begin position="554"/>
        <end position="612"/>
    </location>
</feature>
<feature type="compositionally biased region" description="Low complexity" evidence="1">
    <location>
        <begin position="396"/>
        <end position="408"/>
    </location>
</feature>
<feature type="compositionally biased region" description="Gly residues" evidence="1">
    <location>
        <begin position="527"/>
        <end position="536"/>
    </location>
</feature>
<feature type="region of interest" description="Disordered" evidence="1">
    <location>
        <begin position="1489"/>
        <end position="1586"/>
    </location>
</feature>
<feature type="region of interest" description="Disordered" evidence="1">
    <location>
        <begin position="1335"/>
        <end position="1394"/>
    </location>
</feature>
<dbReference type="PhylomeDB" id="E9BIJ4"/>
<evidence type="ECO:0000313" key="3">
    <source>
        <dbReference type="Proteomes" id="UP000008980"/>
    </source>
</evidence>
<dbReference type="OMA" id="DAYNEWE"/>
<gene>
    <name evidence="2" type="ORF">LDBPK_261820</name>
</gene>
<dbReference type="GeneID" id="13389015"/>
<sequence length="2432" mass="248913">MEGSSNSLGSGGGLATAVAKPGMRHGASSKAKSLTSMPARSGTGAGAAEASLGDTADPISIHHLPPPPPSQLTTSGADAEAPHVVLGGRGPAGGSTVTSFATPVASDGPVAVRSGMYPSSRRQGGAAASVGARSMLPRAGASSAAMPAAYCGGEDANGESSAPNTGYYYSRYYGSDQASYYSSSTYGYYNNQGEYPGGGGGSSGSTNMPYGSTSGPMAGSTSSGAGASDGQSVPVYSFPYQPSSSATANPQQHPNQPPAQYQQSQRQQPPQPPQPPPPPPQQQQSQHSPQHQSPYSPQMPATEQGSSAYQSYYQQTYQPPQQPRPQQLPITASTSQSLGGESQYYGYYYRSGSDPRRGHARTASGGSGAHYYNSQQQQQQHGYPPSSSGEGEALCNQGSNMQSSSQGGATEGYYQQYAQCPAYSFQGSPPSAQQQHSSYMGGEGQSSSVSASYGLAVHAASRGSQPCSTTTSAYGGESDATQGTSAARYAGGAYGQPDNAGSNMNGSEGGGVGGRGYGSSTAAAAAGNGGAGAGGGSASGGYYGVAYSSGYSAPAPHASRARGVPYRDAGGDTGGMPLGPASGKSGQAAASGSYLSPQQGSGAEVEDGGQSYHGYAANGYRDYYAAANQIGSSGISPGYGYPAGQASPQQQTIAYHASYACGEAQPGSSAAASPPVTENHQRGSGGPPQPPPQQYQRGGSFYATDPRFGGGGDSNGGSYDAHGYTPHHPQQQQQQGYHRGYSGSSHPQYRADARPGGASMPVSRTSQYVSQPPETAPRRYNVAEEQGKKDRAEELARTQASDDMVPMSLVRSGGHSRSNSSGNGRGDGGVGSVAPAPSRKRGKKGGNSGTDRVQSAAQTEGAPEAAEKDGKHGTCGQRSAEVSTQVAPASAKSAEYKRQASSQQADAPIPEQTLRTREPLVSLELPPSSLNAPHPQQPPPQNAGEDSTTDRSDRVPKDAARSQQTSDRCMPPKGSVTAAAHDSGESSLSGAEDNADEEAEADYATETFMNSKRDTATSAMTAIPVGRQGAGSTGSGSRSQPQHRSSSTERSAAHASSVSHGSGSGSGAQSFLRPSPLTQCLGTPFHTYICGAIVEQAAQLQTNACSSSATGGGTGIAAGSTGTPPASLSTAALAVRPAMYAPVQRLLSREMSRGACSATEERDRGLAQPSMVSGDVDAEGARACSEEDEGYAHGGAEEAEAAGEGSKDDDAEGGLESVRDLGGMKPATKPLTADALAAARDASNTTTPPPRPGTTLTDSSLRSIGGRPHHLHLLAHHHSHHMRRSTPASGVSSPSVPIQHHCHAYHGTSPFLQPASLASSCTAFLSAGGGAAANKYVQSPESGSSAALPPRLPSGGGGSTPHLHRAGGGSREGSGAAATMQQPPSMVSYPHRYPNQPSFDLDGGRCAVVMEGASGDAEDHLQYCYQGNNTRACNTTKLSLRQQQQQSTGAEAAISGRRAGPGVTSLTSSPATVVCGSTFLNTPSQSSLLLSNGATARPGSATPSPTIQQHQHQRIANSGGASRFATSPDGGGQQGSMNGPANNISSTGGSSHRVGSPAHNRYTSPTHTNGHHAGGSQINLQAGGRYPMPATRPPYIYEHHVGQELLLEEFHAAMRFNAASFGNIACLVDAFSPQVPVASDLEFPCNEDHCQLICTRGSRGLSSSPGGGSSQHGSAQGSRSSRGGTFLALQSEDARATGGAGHNSTGGGGGGQEGPALPTLRPAQADRTHYWDFSGPSYCEPVMTLKSIWQSFDSPFGCVVNLAEPIYPAPMRPAEGELVYTPLLSGFRIRFHPASPAYKRLTALREVRRQRRREEAAASESVGVSAEDEHATTGVEGVARGGGSSHTAGSYAEEDGVLTWSATDRPNNRNIIVEQIVELAKCDESYAELLTATTADVDHQSWVALMWQPVFCGGHSSKHSCGTFLAYYLLRAPRHLFVPFADKSEGAAMNSSWNSPVFRGDRAALSFDLWSLQRHYHVARWVSPPPMTHIMTALSVDGEDDEPDNGSSSCASTSRGRNSWEEGQTGCASNRTTESFAFSTNGDSRLRLRDAYMGSTGAGAVVGGESSSTTIAGAVAAPHTTTGTANAAACPTRAKASTYVRIPLVGLIPNRCRSEVWFKPVYDASLMDVHRHGGGSGGVMGGGDGVGAGASGVGAGMGASNGLGGAGGGGSGAGGNVGDNGDHTGLYAFYAPLFLIVTALQLMCWDAYNEWERKSPTCAAAAGRPSAFSEVRRDAGDSEAAIGGASGAAGTPSSSFAPSPATAEEAMVAAQRQQQQQQSDYESEATAGAGTGGGNPSRGAATHRRNPWSSYVAKGVELMTDAARQYRAVREVANLDGSAEEGTSGCAVVFSSGGCAATTSEGCIGSAEEKRPVDGDKSVAKQQRGGCAVVAGGTSSSLCDPAARVIAGLLDYYQWAQYDTSLTALAAAYCAT</sequence>
<feature type="compositionally biased region" description="Polar residues" evidence="1">
    <location>
        <begin position="1336"/>
        <end position="1345"/>
    </location>
</feature>
<feature type="region of interest" description="Disordered" evidence="1">
    <location>
        <begin position="424"/>
        <end position="536"/>
    </location>
</feature>
<feature type="compositionally biased region" description="Basic and acidic residues" evidence="1">
    <location>
        <begin position="781"/>
        <end position="796"/>
    </location>
</feature>
<feature type="compositionally biased region" description="Low complexity" evidence="1">
    <location>
        <begin position="1226"/>
        <end position="1246"/>
    </location>
</feature>
<dbReference type="Proteomes" id="UP000008980">
    <property type="component" value="Chromosome 26"/>
</dbReference>
<feature type="compositionally biased region" description="Low complexity" evidence="1">
    <location>
        <begin position="919"/>
        <end position="934"/>
    </location>
</feature>
<feature type="compositionally biased region" description="Low complexity" evidence="1">
    <location>
        <begin position="335"/>
        <end position="352"/>
    </location>
</feature>
<feature type="compositionally biased region" description="Polar residues" evidence="1">
    <location>
        <begin position="425"/>
        <end position="438"/>
    </location>
</feature>
<feature type="region of interest" description="Disordered" evidence="1">
    <location>
        <begin position="1022"/>
        <end position="1070"/>
    </location>
</feature>
<feature type="compositionally biased region" description="Polar residues" evidence="1">
    <location>
        <begin position="849"/>
        <end position="858"/>
    </location>
</feature>
<proteinExistence type="predicted"/>
<feature type="compositionally biased region" description="Low complexity" evidence="1">
    <location>
        <begin position="309"/>
        <end position="327"/>
    </location>
</feature>
<feature type="region of interest" description="Disordered" evidence="1">
    <location>
        <begin position="663"/>
        <end position="999"/>
    </location>
</feature>
<feature type="region of interest" description="Disordered" evidence="1">
    <location>
        <begin position="1445"/>
        <end position="1465"/>
    </location>
</feature>
<feature type="compositionally biased region" description="Low complexity" evidence="1">
    <location>
        <begin position="579"/>
        <end position="593"/>
    </location>
</feature>
<accession>E9BIJ4</accession>
<reference evidence="2 3" key="1">
    <citation type="journal article" date="2011" name="Genome Res.">
        <title>Whole genome sequencing of multiple Leishmania donovani clinical isolates provides insights into population structure and mechanisms of drug resistance.</title>
        <authorList>
            <person name="Downing T."/>
            <person name="Imamura H."/>
            <person name="Decuypere S."/>
            <person name="Clark T.G."/>
            <person name="Coombs G.H."/>
            <person name="Cotton J.A."/>
            <person name="Hilley J.D."/>
            <person name="de Doncker S."/>
            <person name="Maes I."/>
            <person name="Mottram J.C."/>
            <person name="Quail M.A."/>
            <person name="Rijal S."/>
            <person name="Sanders M."/>
            <person name="Schonian G."/>
            <person name="Stark O."/>
            <person name="Sundar S."/>
            <person name="Vanaerschot M."/>
            <person name="Hertz-Fowler C."/>
            <person name="Dujardin J.C."/>
            <person name="Berriman M."/>
        </authorList>
    </citation>
    <scope>NUCLEOTIDE SEQUENCE [LARGE SCALE GENOMIC DNA]</scope>
    <source>
        <strain evidence="2 3">BPK282A1</strain>
    </source>
</reference>